<accession>A0A8I2YJ56</accession>
<dbReference type="AlphaFoldDB" id="A0A8I2YJ56"/>
<reference evidence="2" key="1">
    <citation type="submission" date="2021-03" db="EMBL/GenBank/DDBJ databases">
        <title>Evolutionary innovations through gain and loss of genes in the ectomycorrhizal Boletales.</title>
        <authorList>
            <person name="Wu G."/>
            <person name="Miyauchi S."/>
            <person name="Morin E."/>
            <person name="Yang Z.-L."/>
            <person name="Xu J."/>
            <person name="Martin F.M."/>
        </authorList>
    </citation>
    <scope>NUCLEOTIDE SEQUENCE</scope>
    <source>
        <strain evidence="2">BR01</strain>
    </source>
</reference>
<evidence type="ECO:0000256" key="1">
    <source>
        <dbReference type="SAM" id="MobiDB-lite"/>
    </source>
</evidence>
<gene>
    <name evidence="2" type="ORF">JVT61DRAFT_7437</name>
</gene>
<keyword evidence="3" id="KW-1185">Reference proteome</keyword>
<dbReference type="EMBL" id="JAGFBS010000026">
    <property type="protein sequence ID" value="KAG6372677.1"/>
    <property type="molecule type" value="Genomic_DNA"/>
</dbReference>
<sequence>MLTISEDEEGRCETMPKTGKGKVKASRSSSGDSKAAVVEVESMECRLHSLKDML</sequence>
<evidence type="ECO:0000313" key="3">
    <source>
        <dbReference type="Proteomes" id="UP000683000"/>
    </source>
</evidence>
<proteinExistence type="predicted"/>
<organism evidence="2 3">
    <name type="scientific">Boletus reticuloceps</name>
    <dbReference type="NCBI Taxonomy" id="495285"/>
    <lineage>
        <taxon>Eukaryota</taxon>
        <taxon>Fungi</taxon>
        <taxon>Dikarya</taxon>
        <taxon>Basidiomycota</taxon>
        <taxon>Agaricomycotina</taxon>
        <taxon>Agaricomycetes</taxon>
        <taxon>Agaricomycetidae</taxon>
        <taxon>Boletales</taxon>
        <taxon>Boletineae</taxon>
        <taxon>Boletaceae</taxon>
        <taxon>Boletoideae</taxon>
        <taxon>Boletus</taxon>
    </lineage>
</organism>
<dbReference type="Proteomes" id="UP000683000">
    <property type="component" value="Unassembled WGS sequence"/>
</dbReference>
<name>A0A8I2YJ56_9AGAM</name>
<comment type="caution">
    <text evidence="2">The sequence shown here is derived from an EMBL/GenBank/DDBJ whole genome shotgun (WGS) entry which is preliminary data.</text>
</comment>
<feature type="region of interest" description="Disordered" evidence="1">
    <location>
        <begin position="1"/>
        <end position="35"/>
    </location>
</feature>
<feature type="compositionally biased region" description="Acidic residues" evidence="1">
    <location>
        <begin position="1"/>
        <end position="10"/>
    </location>
</feature>
<protein>
    <submittedName>
        <fullName evidence="2">Uncharacterized protein</fullName>
    </submittedName>
</protein>
<evidence type="ECO:0000313" key="2">
    <source>
        <dbReference type="EMBL" id="KAG6372677.1"/>
    </source>
</evidence>